<feature type="region of interest" description="Disordered" evidence="1">
    <location>
        <begin position="136"/>
        <end position="228"/>
    </location>
</feature>
<feature type="compositionally biased region" description="Basic residues" evidence="1">
    <location>
        <begin position="104"/>
        <end position="115"/>
    </location>
</feature>
<name>A0ABN9UAS9_9DINO</name>
<accession>A0ABN9UAS9</accession>
<feature type="region of interest" description="Disordered" evidence="1">
    <location>
        <begin position="65"/>
        <end position="120"/>
    </location>
</feature>
<feature type="compositionally biased region" description="Basic and acidic residues" evidence="1">
    <location>
        <begin position="177"/>
        <end position="192"/>
    </location>
</feature>
<dbReference type="Proteomes" id="UP001189429">
    <property type="component" value="Unassembled WGS sequence"/>
</dbReference>
<comment type="caution">
    <text evidence="2">The sequence shown here is derived from an EMBL/GenBank/DDBJ whole genome shotgun (WGS) entry which is preliminary data.</text>
</comment>
<protein>
    <submittedName>
        <fullName evidence="2">Uncharacterized protein</fullName>
    </submittedName>
</protein>
<organism evidence="2 3">
    <name type="scientific">Prorocentrum cordatum</name>
    <dbReference type="NCBI Taxonomy" id="2364126"/>
    <lineage>
        <taxon>Eukaryota</taxon>
        <taxon>Sar</taxon>
        <taxon>Alveolata</taxon>
        <taxon>Dinophyceae</taxon>
        <taxon>Prorocentrales</taxon>
        <taxon>Prorocentraceae</taxon>
        <taxon>Prorocentrum</taxon>
    </lineage>
</organism>
<evidence type="ECO:0000256" key="1">
    <source>
        <dbReference type="SAM" id="MobiDB-lite"/>
    </source>
</evidence>
<proteinExistence type="predicted"/>
<evidence type="ECO:0000313" key="3">
    <source>
        <dbReference type="Proteomes" id="UP001189429"/>
    </source>
</evidence>
<evidence type="ECO:0000313" key="2">
    <source>
        <dbReference type="EMBL" id="CAK0856441.1"/>
    </source>
</evidence>
<dbReference type="EMBL" id="CAUYUJ010015635">
    <property type="protein sequence ID" value="CAK0856441.1"/>
    <property type="molecule type" value="Genomic_DNA"/>
</dbReference>
<sequence length="228" mass="24102">MAASFQGEHITGYRLAPCYHNAKILAAAWIDGGSHPSKAPSPWPWQGTCPSDLDEEAAIPCAARHTGTARRQEPRGTAARQPTSLPRSEARLRRGPPTLLAAKARGRRTAPRRRAQPMWSASTRAWHRAALHGMAAGKQFPPSSAGTRWGTAPHRAVAGSRYRVRTRGDGTEGEGEGEGRSEGGGRGRREEGGGTGRKNGSARGPTGRDSRLGTFGARSRAALCGGAV</sequence>
<reference evidence="2" key="1">
    <citation type="submission" date="2023-10" db="EMBL/GenBank/DDBJ databases">
        <authorList>
            <person name="Chen Y."/>
            <person name="Shah S."/>
            <person name="Dougan E. K."/>
            <person name="Thang M."/>
            <person name="Chan C."/>
        </authorList>
    </citation>
    <scope>NUCLEOTIDE SEQUENCE [LARGE SCALE GENOMIC DNA]</scope>
</reference>
<keyword evidence="3" id="KW-1185">Reference proteome</keyword>
<gene>
    <name evidence="2" type="ORF">PCOR1329_LOCUS46834</name>
</gene>